<gene>
    <name evidence="2" type="ORF">A3F84_05480</name>
</gene>
<sequence length="233" mass="26638">MQVTLLYERDVSADAPPPVARGVQTFSEERLRERIDRYRSACVVQTLSEDALEALGQVCPMDAQAMRPRLRRGDRCYVAWVDGRAVHFTWVQVSGWHYLLSAGLWHRIRKGEAWLYHGHTAAGFRGRGVCYFVGARILEDLRRDGAFQRVIVYTTQDNRASQGTIRRTGFSLKRRHYALRVRGVHIPLPGLSTVLHGGDAMEYVLSFPEAAKELLRRFGVIQAPSRRPADLWY</sequence>
<evidence type="ECO:0000313" key="2">
    <source>
        <dbReference type="EMBL" id="OGG44582.1"/>
    </source>
</evidence>
<dbReference type="InterPro" id="IPR016181">
    <property type="entry name" value="Acyl_CoA_acyltransferase"/>
</dbReference>
<dbReference type="PROSITE" id="PS51186">
    <property type="entry name" value="GNAT"/>
    <property type="match status" value="1"/>
</dbReference>
<comment type="caution">
    <text evidence="2">The sequence shown here is derived from an EMBL/GenBank/DDBJ whole genome shotgun (WGS) entry which is preliminary data.</text>
</comment>
<dbReference type="Pfam" id="PF00583">
    <property type="entry name" value="Acetyltransf_1"/>
    <property type="match status" value="1"/>
</dbReference>
<reference evidence="2 3" key="1">
    <citation type="journal article" date="2016" name="Nat. Commun.">
        <title>Thousands of microbial genomes shed light on interconnected biogeochemical processes in an aquifer system.</title>
        <authorList>
            <person name="Anantharaman K."/>
            <person name="Brown C.T."/>
            <person name="Hug L.A."/>
            <person name="Sharon I."/>
            <person name="Castelle C.J."/>
            <person name="Probst A.J."/>
            <person name="Thomas B.C."/>
            <person name="Singh A."/>
            <person name="Wilkins M.J."/>
            <person name="Karaoz U."/>
            <person name="Brodie E.L."/>
            <person name="Williams K.H."/>
            <person name="Hubbard S.S."/>
            <person name="Banfield J.F."/>
        </authorList>
    </citation>
    <scope>NUCLEOTIDE SEQUENCE [LARGE SCALE GENOMIC DNA]</scope>
    <source>
        <strain evidence="3">RIFCSPLOWO2_12_FULL_64_10</strain>
    </source>
</reference>
<protein>
    <recommendedName>
        <fullName evidence="1">N-acetyltransferase domain-containing protein</fullName>
    </recommendedName>
</protein>
<proteinExistence type="predicted"/>
<organism evidence="2 3">
    <name type="scientific">Handelsmanbacteria sp. (strain RIFCSPLOWO2_12_FULL_64_10)</name>
    <dbReference type="NCBI Taxonomy" id="1817868"/>
    <lineage>
        <taxon>Bacteria</taxon>
        <taxon>Candidatus Handelsmaniibacteriota</taxon>
    </lineage>
</organism>
<dbReference type="Proteomes" id="UP000178606">
    <property type="component" value="Unassembled WGS sequence"/>
</dbReference>
<evidence type="ECO:0000259" key="1">
    <source>
        <dbReference type="PROSITE" id="PS51186"/>
    </source>
</evidence>
<evidence type="ECO:0000313" key="3">
    <source>
        <dbReference type="Proteomes" id="UP000178606"/>
    </source>
</evidence>
<name>A0A1F6C672_HANXR</name>
<feature type="domain" description="N-acetyltransferase" evidence="1">
    <location>
        <begin position="33"/>
        <end position="189"/>
    </location>
</feature>
<dbReference type="InterPro" id="IPR000182">
    <property type="entry name" value="GNAT_dom"/>
</dbReference>
<accession>A0A1F6C672</accession>
<dbReference type="Gene3D" id="3.40.630.30">
    <property type="match status" value="1"/>
</dbReference>
<dbReference type="EMBL" id="MFKF01000399">
    <property type="protein sequence ID" value="OGG44582.1"/>
    <property type="molecule type" value="Genomic_DNA"/>
</dbReference>
<dbReference type="SUPFAM" id="SSF55729">
    <property type="entry name" value="Acyl-CoA N-acyltransferases (Nat)"/>
    <property type="match status" value="1"/>
</dbReference>
<dbReference type="AlphaFoldDB" id="A0A1F6C672"/>
<dbReference type="GO" id="GO:0016747">
    <property type="term" value="F:acyltransferase activity, transferring groups other than amino-acyl groups"/>
    <property type="evidence" value="ECO:0007669"/>
    <property type="project" value="InterPro"/>
</dbReference>